<protein>
    <submittedName>
        <fullName evidence="1">Uncharacterized protein</fullName>
    </submittedName>
</protein>
<reference evidence="1 2" key="1">
    <citation type="submission" date="2016-10" db="EMBL/GenBank/DDBJ databases">
        <authorList>
            <person name="de Groot N.N."/>
        </authorList>
    </citation>
    <scope>NUCLEOTIDE SEQUENCE [LARGE SCALE GENOMIC DNA]</scope>
    <source>
        <strain evidence="1 2">DSM 26880</strain>
    </source>
</reference>
<sequence>MTVRGYRLDAVGLEYQLYLVRLADGCQEAATLALGTCRSPSIALALLAALTAQEGRR</sequence>
<dbReference type="EMBL" id="FNPF01000010">
    <property type="protein sequence ID" value="SDY53868.1"/>
    <property type="molecule type" value="Genomic_DNA"/>
</dbReference>
<dbReference type="STRING" id="321339.SAMN05444340_11020"/>
<gene>
    <name evidence="1" type="ORF">SAMN05444340_11020</name>
</gene>
<name>A0A1H3KQ28_9RHOB</name>
<evidence type="ECO:0000313" key="1">
    <source>
        <dbReference type="EMBL" id="SDY53868.1"/>
    </source>
</evidence>
<accession>A0A1H3KQ28</accession>
<dbReference type="AlphaFoldDB" id="A0A1H3KQ28"/>
<evidence type="ECO:0000313" key="2">
    <source>
        <dbReference type="Proteomes" id="UP000199286"/>
    </source>
</evidence>
<organism evidence="1 2">
    <name type="scientific">Citreimonas salinaria</name>
    <dbReference type="NCBI Taxonomy" id="321339"/>
    <lineage>
        <taxon>Bacteria</taxon>
        <taxon>Pseudomonadati</taxon>
        <taxon>Pseudomonadota</taxon>
        <taxon>Alphaproteobacteria</taxon>
        <taxon>Rhodobacterales</taxon>
        <taxon>Roseobacteraceae</taxon>
        <taxon>Citreimonas</taxon>
    </lineage>
</organism>
<keyword evidence="2" id="KW-1185">Reference proteome</keyword>
<proteinExistence type="predicted"/>
<dbReference type="RefSeq" id="WP_177177896.1">
    <property type="nucleotide sequence ID" value="NZ_FNPF01000010.1"/>
</dbReference>
<dbReference type="Proteomes" id="UP000199286">
    <property type="component" value="Unassembled WGS sequence"/>
</dbReference>